<evidence type="ECO:0000256" key="1">
    <source>
        <dbReference type="ARBA" id="ARBA00022723"/>
    </source>
</evidence>
<dbReference type="PROSITE" id="PS50089">
    <property type="entry name" value="ZF_RING_2"/>
    <property type="match status" value="1"/>
</dbReference>
<sequence>EESTTCPVCMADVEDGDVLRTLPCLHAYHAACIDRWLEAHKTCPVCKFDV</sequence>
<dbReference type="AlphaFoldDB" id="C1N1W6"/>
<dbReference type="OMA" id="ARECAIC"/>
<dbReference type="GO" id="GO:0061630">
    <property type="term" value="F:ubiquitin protein ligase activity"/>
    <property type="evidence" value="ECO:0007669"/>
    <property type="project" value="TreeGrafter"/>
</dbReference>
<evidence type="ECO:0000256" key="2">
    <source>
        <dbReference type="ARBA" id="ARBA00022771"/>
    </source>
</evidence>
<dbReference type="Proteomes" id="UP000001876">
    <property type="component" value="Unassembled WGS sequence"/>
</dbReference>
<dbReference type="Pfam" id="PF13639">
    <property type="entry name" value="zf-RING_2"/>
    <property type="match status" value="1"/>
</dbReference>
<feature type="domain" description="RING-type" evidence="5">
    <location>
        <begin position="6"/>
        <end position="47"/>
    </location>
</feature>
<gene>
    <name evidence="6" type="ORF">MICPUCDRAFT_9885</name>
</gene>
<dbReference type="InterPro" id="IPR051834">
    <property type="entry name" value="RING_finger_E3_ligase"/>
</dbReference>
<dbReference type="GO" id="GO:0005634">
    <property type="term" value="C:nucleus"/>
    <property type="evidence" value="ECO:0007669"/>
    <property type="project" value="TreeGrafter"/>
</dbReference>
<dbReference type="Gene3D" id="3.30.40.10">
    <property type="entry name" value="Zinc/RING finger domain, C3HC4 (zinc finger)"/>
    <property type="match status" value="1"/>
</dbReference>
<dbReference type="PANTHER" id="PTHR45931:SF3">
    <property type="entry name" value="RING ZINC FINGER-CONTAINING PROTEIN"/>
    <property type="match status" value="1"/>
</dbReference>
<feature type="non-terminal residue" evidence="6">
    <location>
        <position position="1"/>
    </location>
</feature>
<evidence type="ECO:0000256" key="4">
    <source>
        <dbReference type="PROSITE-ProRule" id="PRU00175"/>
    </source>
</evidence>
<protein>
    <submittedName>
        <fullName evidence="6">Predicted protein</fullName>
    </submittedName>
</protein>
<dbReference type="SMART" id="SM00184">
    <property type="entry name" value="RING"/>
    <property type="match status" value="1"/>
</dbReference>
<dbReference type="InterPro" id="IPR001841">
    <property type="entry name" value="Znf_RING"/>
</dbReference>
<dbReference type="EMBL" id="GG663745">
    <property type="protein sequence ID" value="EEH53903.1"/>
    <property type="molecule type" value="Genomic_DNA"/>
</dbReference>
<evidence type="ECO:0000259" key="5">
    <source>
        <dbReference type="PROSITE" id="PS50089"/>
    </source>
</evidence>
<dbReference type="eggNOG" id="KOG0800">
    <property type="taxonomic scope" value="Eukaryota"/>
</dbReference>
<proteinExistence type="predicted"/>
<dbReference type="GO" id="GO:0006511">
    <property type="term" value="P:ubiquitin-dependent protein catabolic process"/>
    <property type="evidence" value="ECO:0007669"/>
    <property type="project" value="TreeGrafter"/>
</dbReference>
<dbReference type="GO" id="GO:0008270">
    <property type="term" value="F:zinc ion binding"/>
    <property type="evidence" value="ECO:0007669"/>
    <property type="project" value="UniProtKB-KW"/>
</dbReference>
<dbReference type="PANTHER" id="PTHR45931">
    <property type="entry name" value="SI:CH211-59O9.10"/>
    <property type="match status" value="1"/>
</dbReference>
<dbReference type="OrthoDB" id="8062037at2759"/>
<reference evidence="6 7" key="1">
    <citation type="journal article" date="2009" name="Science">
        <title>Green evolution and dynamic adaptations revealed by genomes of the marine picoeukaryotes Micromonas.</title>
        <authorList>
            <person name="Worden A.Z."/>
            <person name="Lee J.H."/>
            <person name="Mock T."/>
            <person name="Rouze P."/>
            <person name="Simmons M.P."/>
            <person name="Aerts A.L."/>
            <person name="Allen A.E."/>
            <person name="Cuvelier M.L."/>
            <person name="Derelle E."/>
            <person name="Everett M.V."/>
            <person name="Foulon E."/>
            <person name="Grimwood J."/>
            <person name="Gundlach H."/>
            <person name="Henrissat B."/>
            <person name="Napoli C."/>
            <person name="McDonald S.M."/>
            <person name="Parker M.S."/>
            <person name="Rombauts S."/>
            <person name="Salamov A."/>
            <person name="Von Dassow P."/>
            <person name="Badger J.H."/>
            <person name="Coutinho P.M."/>
            <person name="Demir E."/>
            <person name="Dubchak I."/>
            <person name="Gentemann C."/>
            <person name="Eikrem W."/>
            <person name="Gready J.E."/>
            <person name="John U."/>
            <person name="Lanier W."/>
            <person name="Lindquist E.A."/>
            <person name="Lucas S."/>
            <person name="Mayer K.F."/>
            <person name="Moreau H."/>
            <person name="Not F."/>
            <person name="Otillar R."/>
            <person name="Panaud O."/>
            <person name="Pangilinan J."/>
            <person name="Paulsen I."/>
            <person name="Piegu B."/>
            <person name="Poliakov A."/>
            <person name="Robbens S."/>
            <person name="Schmutz J."/>
            <person name="Toulza E."/>
            <person name="Wyss T."/>
            <person name="Zelensky A."/>
            <person name="Zhou K."/>
            <person name="Armbrust E.V."/>
            <person name="Bhattacharya D."/>
            <person name="Goodenough U.W."/>
            <person name="Van de Peer Y."/>
            <person name="Grigoriev I.V."/>
        </authorList>
    </citation>
    <scope>NUCLEOTIDE SEQUENCE [LARGE SCALE GENOMIC DNA]</scope>
    <source>
        <strain evidence="6 7">CCMP1545</strain>
    </source>
</reference>
<dbReference type="GeneID" id="9687630"/>
<evidence type="ECO:0000313" key="7">
    <source>
        <dbReference type="Proteomes" id="UP000001876"/>
    </source>
</evidence>
<keyword evidence="7" id="KW-1185">Reference proteome</keyword>
<dbReference type="SUPFAM" id="SSF57850">
    <property type="entry name" value="RING/U-box"/>
    <property type="match status" value="1"/>
</dbReference>
<dbReference type="STRING" id="564608.C1N1W6"/>
<accession>C1N1W6</accession>
<organism evidence="7">
    <name type="scientific">Micromonas pusilla (strain CCMP1545)</name>
    <name type="common">Picoplanktonic green alga</name>
    <dbReference type="NCBI Taxonomy" id="564608"/>
    <lineage>
        <taxon>Eukaryota</taxon>
        <taxon>Viridiplantae</taxon>
        <taxon>Chlorophyta</taxon>
        <taxon>Mamiellophyceae</taxon>
        <taxon>Mamiellales</taxon>
        <taxon>Mamiellaceae</taxon>
        <taxon>Micromonas</taxon>
    </lineage>
</organism>
<keyword evidence="3" id="KW-0862">Zinc</keyword>
<dbReference type="KEGG" id="mpp:MICPUCDRAFT_9885"/>
<keyword evidence="2 4" id="KW-0863">Zinc-finger</keyword>
<evidence type="ECO:0000313" key="6">
    <source>
        <dbReference type="EMBL" id="EEH53903.1"/>
    </source>
</evidence>
<dbReference type="InterPro" id="IPR013083">
    <property type="entry name" value="Znf_RING/FYVE/PHD"/>
</dbReference>
<feature type="non-terminal residue" evidence="6">
    <location>
        <position position="50"/>
    </location>
</feature>
<keyword evidence="1" id="KW-0479">Metal-binding</keyword>
<evidence type="ECO:0000256" key="3">
    <source>
        <dbReference type="ARBA" id="ARBA00022833"/>
    </source>
</evidence>
<name>C1N1W6_MICPC</name>
<dbReference type="RefSeq" id="XP_003062191.1">
    <property type="nucleotide sequence ID" value="XM_003062145.1"/>
</dbReference>